<dbReference type="GO" id="GO:0051536">
    <property type="term" value="F:iron-sulfur cluster binding"/>
    <property type="evidence" value="ECO:0007669"/>
    <property type="project" value="InterPro"/>
</dbReference>
<sequence>MMGLVRRREILFMEMRERTDVRVSERIEETGETLRYAKACIYLQSVSLEFGHSICVGVSTRWRNVLLGFYNKHICTPLARPICHHVTTNCKKITQFISWWISDSRDEYTKERLEAINDEFKLYRCHTILNCARACPKGLNPGKQIQHIKSLQLLG</sequence>
<dbReference type="GO" id="GO:0009060">
    <property type="term" value="P:aerobic respiration"/>
    <property type="evidence" value="ECO:0007669"/>
    <property type="project" value="TreeGrafter"/>
</dbReference>
<organism evidence="2 4">
    <name type="scientific">Cucumis melo var. makuwa</name>
    <name type="common">Oriental melon</name>
    <dbReference type="NCBI Taxonomy" id="1194695"/>
    <lineage>
        <taxon>Eukaryota</taxon>
        <taxon>Viridiplantae</taxon>
        <taxon>Streptophyta</taxon>
        <taxon>Embryophyta</taxon>
        <taxon>Tracheophyta</taxon>
        <taxon>Spermatophyta</taxon>
        <taxon>Magnoliopsida</taxon>
        <taxon>eudicotyledons</taxon>
        <taxon>Gunneridae</taxon>
        <taxon>Pentapetalae</taxon>
        <taxon>rosids</taxon>
        <taxon>fabids</taxon>
        <taxon>Cucurbitales</taxon>
        <taxon>Cucurbitaceae</taxon>
        <taxon>Benincaseae</taxon>
        <taxon>Cucumis</taxon>
    </lineage>
</organism>
<dbReference type="AlphaFoldDB" id="A0A5D3E2A9"/>
<accession>A0A5D3E2A9</accession>
<dbReference type="InterPro" id="IPR009051">
    <property type="entry name" value="Helical_ferredxn"/>
</dbReference>
<dbReference type="STRING" id="1194695.A0A5D3E2A9"/>
<reference evidence="3 4" key="1">
    <citation type="submission" date="2019-08" db="EMBL/GenBank/DDBJ databases">
        <title>Draft genome sequences of two oriental melons (Cucumis melo L. var makuwa).</title>
        <authorList>
            <person name="Kwon S.-Y."/>
        </authorList>
    </citation>
    <scope>NUCLEOTIDE SEQUENCE [LARGE SCALE GENOMIC DNA]</scope>
    <source>
        <strain evidence="4">cv. Chang Bougi</strain>
        <strain evidence="3">cv. SW 3</strain>
        <tissue evidence="2">Leaf</tissue>
    </source>
</reference>
<dbReference type="EMBL" id="SSTD01000710">
    <property type="protein sequence ID" value="TYK30233.1"/>
    <property type="molecule type" value="Genomic_DNA"/>
</dbReference>
<dbReference type="GO" id="GO:0022904">
    <property type="term" value="P:respiratory electron transport chain"/>
    <property type="evidence" value="ECO:0007669"/>
    <property type="project" value="TreeGrafter"/>
</dbReference>
<evidence type="ECO:0000313" key="1">
    <source>
        <dbReference type="EMBL" id="KAA0066953.1"/>
    </source>
</evidence>
<evidence type="ECO:0000313" key="4">
    <source>
        <dbReference type="Proteomes" id="UP000321947"/>
    </source>
</evidence>
<keyword evidence="2" id="KW-0830">Ubiquinone</keyword>
<dbReference type="EMBL" id="SSTE01000742">
    <property type="protein sequence ID" value="KAA0066953.1"/>
    <property type="molecule type" value="Genomic_DNA"/>
</dbReference>
<dbReference type="Proteomes" id="UP000321947">
    <property type="component" value="Unassembled WGS sequence"/>
</dbReference>
<dbReference type="InterPro" id="IPR050573">
    <property type="entry name" value="SDH/FRD_Iron-Sulfur"/>
</dbReference>
<dbReference type="SUPFAM" id="SSF46548">
    <property type="entry name" value="alpha-helical ferredoxin"/>
    <property type="match status" value="1"/>
</dbReference>
<evidence type="ECO:0000313" key="2">
    <source>
        <dbReference type="EMBL" id="TYK30233.1"/>
    </source>
</evidence>
<dbReference type="OrthoDB" id="1709968at2759"/>
<name>A0A5D3E2A9_CUCMM</name>
<dbReference type="PANTHER" id="PTHR11921">
    <property type="entry name" value="SUCCINATE DEHYDROGENASE IRON-SULFUR PROTEIN"/>
    <property type="match status" value="1"/>
</dbReference>
<dbReference type="Gene3D" id="1.10.1060.10">
    <property type="entry name" value="Alpha-helical ferredoxin"/>
    <property type="match status" value="1"/>
</dbReference>
<dbReference type="PANTHER" id="PTHR11921:SF29">
    <property type="entry name" value="SUCCINATE DEHYDROGENASE [UBIQUINONE] IRON-SULFUR SUBUNIT, MITOCHONDRIAL"/>
    <property type="match status" value="1"/>
</dbReference>
<proteinExistence type="predicted"/>
<dbReference type="Proteomes" id="UP000321393">
    <property type="component" value="Unassembled WGS sequence"/>
</dbReference>
<comment type="caution">
    <text evidence="2">The sequence shown here is derived from an EMBL/GenBank/DDBJ whole genome shotgun (WGS) entry which is preliminary data.</text>
</comment>
<gene>
    <name evidence="2" type="ORF">E5676_scaffold595G00570</name>
    <name evidence="1" type="ORF">E6C27_scaffold550G00930</name>
</gene>
<protein>
    <submittedName>
        <fullName evidence="2">Succinate dehydrogenase (Ubiquinone) iron-sulfur subunit 2</fullName>
    </submittedName>
</protein>
<evidence type="ECO:0000313" key="3">
    <source>
        <dbReference type="Proteomes" id="UP000321393"/>
    </source>
</evidence>
<dbReference type="GO" id="GO:0005739">
    <property type="term" value="C:mitochondrion"/>
    <property type="evidence" value="ECO:0007669"/>
    <property type="project" value="TreeGrafter"/>
</dbReference>